<reference evidence="2 3" key="1">
    <citation type="submission" date="2017-03" db="EMBL/GenBank/DDBJ databases">
        <title>Whole genome sequence of Micromonospora wenchangensis, isolated from mangrove soil.</title>
        <authorList>
            <person name="Yang H."/>
        </authorList>
    </citation>
    <scope>NUCLEOTIDE SEQUENCE [LARGE SCALE GENOMIC DNA]</scope>
    <source>
        <strain evidence="2 3">CCTCC AA 2012002</strain>
    </source>
</reference>
<evidence type="ECO:0000313" key="3">
    <source>
        <dbReference type="Proteomes" id="UP000197174"/>
    </source>
</evidence>
<name>A0A2D0AX47_9ACTN</name>
<dbReference type="EMBL" id="MZMV01000005">
    <property type="protein sequence ID" value="OWV11498.1"/>
    <property type="molecule type" value="Genomic_DNA"/>
</dbReference>
<dbReference type="Gene3D" id="1.10.1200.10">
    <property type="entry name" value="ACP-like"/>
    <property type="match status" value="1"/>
</dbReference>
<feature type="domain" description="Carrier" evidence="1">
    <location>
        <begin position="6"/>
        <end position="84"/>
    </location>
</feature>
<gene>
    <name evidence="2" type="ORF">B5D80_04185</name>
</gene>
<dbReference type="RefSeq" id="WP_088642424.1">
    <property type="nucleotide sequence ID" value="NZ_JBFAMK010000005.1"/>
</dbReference>
<sequence>MTTVDATRSEIVSRVTQWARDVFHAPAAEVDETTVLMDIEGADSIRMLHLLGRLEAHYGVVLMAEDTWVPATVGELAEDLRQAVGRRPVDG</sequence>
<protein>
    <recommendedName>
        <fullName evidence="1">Carrier domain-containing protein</fullName>
    </recommendedName>
</protein>
<keyword evidence="3" id="KW-1185">Reference proteome</keyword>
<dbReference type="OrthoDB" id="4734113at2"/>
<evidence type="ECO:0000313" key="2">
    <source>
        <dbReference type="EMBL" id="OWV11498.1"/>
    </source>
</evidence>
<evidence type="ECO:0000259" key="1">
    <source>
        <dbReference type="PROSITE" id="PS50075"/>
    </source>
</evidence>
<accession>A0A2D0AX47</accession>
<dbReference type="AlphaFoldDB" id="A0A2D0AX47"/>
<dbReference type="InterPro" id="IPR036736">
    <property type="entry name" value="ACP-like_sf"/>
</dbReference>
<dbReference type="InterPro" id="IPR009081">
    <property type="entry name" value="PP-bd_ACP"/>
</dbReference>
<proteinExistence type="predicted"/>
<dbReference type="PROSITE" id="PS50075">
    <property type="entry name" value="CARRIER"/>
    <property type="match status" value="1"/>
</dbReference>
<dbReference type="Proteomes" id="UP000197174">
    <property type="component" value="Unassembled WGS sequence"/>
</dbReference>
<comment type="caution">
    <text evidence="2">The sequence shown here is derived from an EMBL/GenBank/DDBJ whole genome shotgun (WGS) entry which is preliminary data.</text>
</comment>
<organism evidence="2 3">
    <name type="scientific">Micromonospora wenchangensis</name>
    <dbReference type="NCBI Taxonomy" id="1185415"/>
    <lineage>
        <taxon>Bacteria</taxon>
        <taxon>Bacillati</taxon>
        <taxon>Actinomycetota</taxon>
        <taxon>Actinomycetes</taxon>
        <taxon>Micromonosporales</taxon>
        <taxon>Micromonosporaceae</taxon>
        <taxon>Micromonospora</taxon>
    </lineage>
</organism>
<dbReference type="Pfam" id="PF00550">
    <property type="entry name" value="PP-binding"/>
    <property type="match status" value="1"/>
</dbReference>
<dbReference type="SUPFAM" id="SSF47336">
    <property type="entry name" value="ACP-like"/>
    <property type="match status" value="1"/>
</dbReference>